<name>A0AAV7Q985_PLEWA</name>
<accession>A0AAV7Q985</accession>
<reference evidence="1" key="1">
    <citation type="journal article" date="2022" name="bioRxiv">
        <title>Sequencing and chromosome-scale assembly of the giantPleurodeles waltlgenome.</title>
        <authorList>
            <person name="Brown T."/>
            <person name="Elewa A."/>
            <person name="Iarovenko S."/>
            <person name="Subramanian E."/>
            <person name="Araus A.J."/>
            <person name="Petzold A."/>
            <person name="Susuki M."/>
            <person name="Suzuki K.-i.T."/>
            <person name="Hayashi T."/>
            <person name="Toyoda A."/>
            <person name="Oliveira C."/>
            <person name="Osipova E."/>
            <person name="Leigh N.D."/>
            <person name="Simon A."/>
            <person name="Yun M.H."/>
        </authorList>
    </citation>
    <scope>NUCLEOTIDE SEQUENCE</scope>
    <source>
        <strain evidence="1">20211129_DDA</strain>
        <tissue evidence="1">Liver</tissue>
    </source>
</reference>
<protein>
    <submittedName>
        <fullName evidence="1">Uncharacterized protein</fullName>
    </submittedName>
</protein>
<evidence type="ECO:0000313" key="1">
    <source>
        <dbReference type="EMBL" id="KAJ1134803.1"/>
    </source>
</evidence>
<keyword evidence="2" id="KW-1185">Reference proteome</keyword>
<organism evidence="1 2">
    <name type="scientific">Pleurodeles waltl</name>
    <name type="common">Iberian ribbed newt</name>
    <dbReference type="NCBI Taxonomy" id="8319"/>
    <lineage>
        <taxon>Eukaryota</taxon>
        <taxon>Metazoa</taxon>
        <taxon>Chordata</taxon>
        <taxon>Craniata</taxon>
        <taxon>Vertebrata</taxon>
        <taxon>Euteleostomi</taxon>
        <taxon>Amphibia</taxon>
        <taxon>Batrachia</taxon>
        <taxon>Caudata</taxon>
        <taxon>Salamandroidea</taxon>
        <taxon>Salamandridae</taxon>
        <taxon>Pleurodelinae</taxon>
        <taxon>Pleurodeles</taxon>
    </lineage>
</organism>
<sequence>MLVLCVSSNAVGSVQVFRDCRVCVCHQALLVLCMPSVGCVYAIKHSWFCVDLQALSVMGGSPSAVGSVRVTKRCRFCAGHQASAVLCRFALRVVADEEVSQFLEDLIRYKALNEIVQRKIVQGTDIVSKLKL</sequence>
<dbReference type="AlphaFoldDB" id="A0AAV7Q985"/>
<dbReference type="EMBL" id="JANPWB010000010">
    <property type="protein sequence ID" value="KAJ1134803.1"/>
    <property type="molecule type" value="Genomic_DNA"/>
</dbReference>
<proteinExistence type="predicted"/>
<dbReference type="Proteomes" id="UP001066276">
    <property type="component" value="Chromosome 6"/>
</dbReference>
<evidence type="ECO:0000313" key="2">
    <source>
        <dbReference type="Proteomes" id="UP001066276"/>
    </source>
</evidence>
<comment type="caution">
    <text evidence="1">The sequence shown here is derived from an EMBL/GenBank/DDBJ whole genome shotgun (WGS) entry which is preliminary data.</text>
</comment>
<gene>
    <name evidence="1" type="ORF">NDU88_001249</name>
</gene>